<dbReference type="RefSeq" id="XP_066651826.1">
    <property type="nucleotide sequence ID" value="XM_066803330.1"/>
</dbReference>
<evidence type="ECO:0000313" key="3">
    <source>
        <dbReference type="Proteomes" id="UP001360953"/>
    </source>
</evidence>
<dbReference type="Proteomes" id="UP001360953">
    <property type="component" value="Unassembled WGS sequence"/>
</dbReference>
<proteinExistence type="predicted"/>
<name>A0ABR1LC09_9PEZI</name>
<accession>A0ABR1LC09</accession>
<evidence type="ECO:0000313" key="2">
    <source>
        <dbReference type="EMBL" id="KAK7532158.1"/>
    </source>
</evidence>
<organism evidence="2 3">
    <name type="scientific">Phyllosticta citribraziliensis</name>
    <dbReference type="NCBI Taxonomy" id="989973"/>
    <lineage>
        <taxon>Eukaryota</taxon>
        <taxon>Fungi</taxon>
        <taxon>Dikarya</taxon>
        <taxon>Ascomycota</taxon>
        <taxon>Pezizomycotina</taxon>
        <taxon>Dothideomycetes</taxon>
        <taxon>Dothideomycetes incertae sedis</taxon>
        <taxon>Botryosphaeriales</taxon>
        <taxon>Phyllostictaceae</taxon>
        <taxon>Phyllosticta</taxon>
    </lineage>
</organism>
<sequence length="70" mass="8074">MATILEEKKAHYRKQIREATDALARLERLEKNFIAMVDSFETHEDLEWALASLINSAVEHGMPLGEGFDW</sequence>
<gene>
    <name evidence="2" type="ORF">J3D65DRAFT_670785</name>
</gene>
<keyword evidence="3" id="KW-1185">Reference proteome</keyword>
<feature type="coiled-coil region" evidence="1">
    <location>
        <begin position="2"/>
        <end position="32"/>
    </location>
</feature>
<reference evidence="2 3" key="1">
    <citation type="submission" date="2024-04" db="EMBL/GenBank/DDBJ databases">
        <title>Phyllosticta paracitricarpa is synonymous to the EU quarantine fungus P. citricarpa based on phylogenomic analyses.</title>
        <authorList>
            <consortium name="Lawrence Berkeley National Laboratory"/>
            <person name="Van ingen-buijs V.A."/>
            <person name="Van westerhoven A.C."/>
            <person name="Haridas S."/>
            <person name="Skiadas P."/>
            <person name="Martin F."/>
            <person name="Groenewald J.Z."/>
            <person name="Crous P.W."/>
            <person name="Seidl M.F."/>
        </authorList>
    </citation>
    <scope>NUCLEOTIDE SEQUENCE [LARGE SCALE GENOMIC DNA]</scope>
    <source>
        <strain evidence="2 3">CPC 17464</strain>
    </source>
</reference>
<dbReference type="GeneID" id="92036236"/>
<evidence type="ECO:0000256" key="1">
    <source>
        <dbReference type="SAM" id="Coils"/>
    </source>
</evidence>
<keyword evidence="1" id="KW-0175">Coiled coil</keyword>
<dbReference type="EMBL" id="JBBPEH010000011">
    <property type="protein sequence ID" value="KAK7532158.1"/>
    <property type="molecule type" value="Genomic_DNA"/>
</dbReference>
<protein>
    <submittedName>
        <fullName evidence="2">Uncharacterized protein</fullName>
    </submittedName>
</protein>
<comment type="caution">
    <text evidence="2">The sequence shown here is derived from an EMBL/GenBank/DDBJ whole genome shotgun (WGS) entry which is preliminary data.</text>
</comment>